<evidence type="ECO:0008006" key="11">
    <source>
        <dbReference type="Google" id="ProtNLM"/>
    </source>
</evidence>
<dbReference type="InterPro" id="IPR001059">
    <property type="entry name" value="Transl_elong_P/YeiP_cen"/>
</dbReference>
<evidence type="ECO:0000256" key="4">
    <source>
        <dbReference type="ARBA" id="ARBA00022490"/>
    </source>
</evidence>
<name>A0A250XEC0_9CHLO</name>
<dbReference type="FunFam" id="2.40.50.140:FF:000004">
    <property type="entry name" value="Elongation factor P"/>
    <property type="match status" value="1"/>
</dbReference>
<evidence type="ECO:0000256" key="6">
    <source>
        <dbReference type="ARBA" id="ARBA00022917"/>
    </source>
</evidence>
<dbReference type="FunFam" id="2.30.30.30:FF:000003">
    <property type="entry name" value="Elongation factor P"/>
    <property type="match status" value="1"/>
</dbReference>
<dbReference type="InterPro" id="IPR020599">
    <property type="entry name" value="Transl_elong_fac_P/YeiP"/>
</dbReference>
<dbReference type="PIRSF" id="PIRSF005901">
    <property type="entry name" value="EF-P"/>
    <property type="match status" value="1"/>
</dbReference>
<dbReference type="PROSITE" id="PS01275">
    <property type="entry name" value="EFP"/>
    <property type="match status" value="1"/>
</dbReference>
<dbReference type="PANTHER" id="PTHR30053:SF12">
    <property type="entry name" value="ELONGATION FACTOR P (EF-P) FAMILY PROTEIN"/>
    <property type="match status" value="1"/>
</dbReference>
<dbReference type="InterPro" id="IPR014722">
    <property type="entry name" value="Rib_uL2_dom2"/>
</dbReference>
<dbReference type="NCBIfam" id="NF001810">
    <property type="entry name" value="PRK00529.1"/>
    <property type="match status" value="1"/>
</dbReference>
<dbReference type="Pfam" id="PF08207">
    <property type="entry name" value="EFP_N"/>
    <property type="match status" value="1"/>
</dbReference>
<keyword evidence="4" id="KW-0963">Cytoplasm</keyword>
<dbReference type="PANTHER" id="PTHR30053">
    <property type="entry name" value="ELONGATION FACTOR P"/>
    <property type="match status" value="1"/>
</dbReference>
<dbReference type="InterPro" id="IPR013852">
    <property type="entry name" value="Transl_elong_P/YeiP_CS"/>
</dbReference>
<gene>
    <name evidence="9" type="ORF">CEUSTIGMA_g8855.t1</name>
</gene>
<evidence type="ECO:0000256" key="3">
    <source>
        <dbReference type="ARBA" id="ARBA00009479"/>
    </source>
</evidence>
<feature type="domain" description="Elongation factor P C-terminal" evidence="7">
    <location>
        <begin position="129"/>
        <end position="185"/>
    </location>
</feature>
<dbReference type="UniPathway" id="UPA00345"/>
<evidence type="ECO:0000259" key="8">
    <source>
        <dbReference type="SMART" id="SM01185"/>
    </source>
</evidence>
<dbReference type="Gene3D" id="2.30.30.30">
    <property type="match status" value="1"/>
</dbReference>
<dbReference type="SMART" id="SM01185">
    <property type="entry name" value="EFP"/>
    <property type="match status" value="1"/>
</dbReference>
<keyword evidence="5" id="KW-0251">Elongation factor</keyword>
<dbReference type="CDD" id="cd04470">
    <property type="entry name" value="S1_EF-P_repeat_1"/>
    <property type="match status" value="1"/>
</dbReference>
<feature type="domain" description="Translation elongation factor P/YeiP central" evidence="8">
    <location>
        <begin position="70"/>
        <end position="121"/>
    </location>
</feature>
<protein>
    <recommendedName>
        <fullName evidence="11">Elongation factor P</fullName>
    </recommendedName>
</protein>
<accession>A0A250XEC0</accession>
<comment type="subcellular location">
    <subcellularLocation>
        <location evidence="1">Cytoplasm</location>
    </subcellularLocation>
</comment>
<dbReference type="Pfam" id="PF01132">
    <property type="entry name" value="EFP"/>
    <property type="match status" value="1"/>
</dbReference>
<comment type="similarity">
    <text evidence="3">Belongs to the elongation factor P family.</text>
</comment>
<dbReference type="InterPro" id="IPR012340">
    <property type="entry name" value="NA-bd_OB-fold"/>
</dbReference>
<dbReference type="OrthoDB" id="7025426at2759"/>
<sequence>MGATISSNDFKNGVAIEVDGVPYKIVDFLHVKPGKGSAFVRTKLKNFLNGSQVEKTFRAGEPVNSADISRREGQFTYAEGEEYVFMDQQSYEETRLKKDEWANFLKEGMVCELMFYNGKVVSVDPPAFVDLEVVECPPGVKGNTASGAGSKSATLETGAVVSVPSFIEAGTKVKVDTRTGQYLSKS</sequence>
<dbReference type="SUPFAM" id="SSF50104">
    <property type="entry name" value="Translation proteins SH3-like domain"/>
    <property type="match status" value="1"/>
</dbReference>
<dbReference type="AlphaFoldDB" id="A0A250XEC0"/>
<dbReference type="SUPFAM" id="SSF50249">
    <property type="entry name" value="Nucleic acid-binding proteins"/>
    <property type="match status" value="2"/>
</dbReference>
<evidence type="ECO:0000256" key="1">
    <source>
        <dbReference type="ARBA" id="ARBA00004496"/>
    </source>
</evidence>
<evidence type="ECO:0000313" key="10">
    <source>
        <dbReference type="Proteomes" id="UP000232323"/>
    </source>
</evidence>
<dbReference type="FunFam" id="2.40.50.140:FF:000009">
    <property type="entry name" value="Elongation factor P"/>
    <property type="match status" value="1"/>
</dbReference>
<dbReference type="GO" id="GO:0005829">
    <property type="term" value="C:cytosol"/>
    <property type="evidence" value="ECO:0007669"/>
    <property type="project" value="UniProtKB-ARBA"/>
</dbReference>
<dbReference type="HAMAP" id="MF_00141">
    <property type="entry name" value="EF_P"/>
    <property type="match status" value="1"/>
</dbReference>
<keyword evidence="10" id="KW-1185">Reference proteome</keyword>
<evidence type="ECO:0000256" key="2">
    <source>
        <dbReference type="ARBA" id="ARBA00004815"/>
    </source>
</evidence>
<dbReference type="InterPro" id="IPR011768">
    <property type="entry name" value="Transl_elongation_fac_P"/>
</dbReference>
<dbReference type="GO" id="GO:0003746">
    <property type="term" value="F:translation elongation factor activity"/>
    <property type="evidence" value="ECO:0007669"/>
    <property type="project" value="UniProtKB-KW"/>
</dbReference>
<evidence type="ECO:0000256" key="5">
    <source>
        <dbReference type="ARBA" id="ARBA00022768"/>
    </source>
</evidence>
<comment type="pathway">
    <text evidence="2">Protein biosynthesis; polypeptide chain elongation.</text>
</comment>
<dbReference type="Pfam" id="PF09285">
    <property type="entry name" value="Elong-fact-P_C"/>
    <property type="match status" value="1"/>
</dbReference>
<reference evidence="9 10" key="1">
    <citation type="submission" date="2017-08" db="EMBL/GenBank/DDBJ databases">
        <title>Acidophilic green algal genome provides insights into adaptation to an acidic environment.</title>
        <authorList>
            <person name="Hirooka S."/>
            <person name="Hirose Y."/>
            <person name="Kanesaki Y."/>
            <person name="Higuchi S."/>
            <person name="Fujiwara T."/>
            <person name="Onuma R."/>
            <person name="Era A."/>
            <person name="Ohbayashi R."/>
            <person name="Uzuka A."/>
            <person name="Nozaki H."/>
            <person name="Yoshikawa H."/>
            <person name="Miyagishima S.Y."/>
        </authorList>
    </citation>
    <scope>NUCLEOTIDE SEQUENCE [LARGE SCALE GENOMIC DNA]</scope>
    <source>
        <strain evidence="9 10">NIES-2499</strain>
    </source>
</reference>
<organism evidence="9 10">
    <name type="scientific">Chlamydomonas eustigma</name>
    <dbReference type="NCBI Taxonomy" id="1157962"/>
    <lineage>
        <taxon>Eukaryota</taxon>
        <taxon>Viridiplantae</taxon>
        <taxon>Chlorophyta</taxon>
        <taxon>core chlorophytes</taxon>
        <taxon>Chlorophyceae</taxon>
        <taxon>CS clade</taxon>
        <taxon>Chlamydomonadales</taxon>
        <taxon>Chlamydomonadaceae</taxon>
        <taxon>Chlamydomonas</taxon>
    </lineage>
</organism>
<dbReference type="GO" id="GO:0043043">
    <property type="term" value="P:peptide biosynthetic process"/>
    <property type="evidence" value="ECO:0007669"/>
    <property type="project" value="InterPro"/>
</dbReference>
<dbReference type="SMART" id="SM00841">
    <property type="entry name" value="Elong-fact-P_C"/>
    <property type="match status" value="1"/>
</dbReference>
<dbReference type="NCBIfam" id="TIGR00038">
    <property type="entry name" value="efp"/>
    <property type="match status" value="1"/>
</dbReference>
<proteinExistence type="inferred from homology"/>
<keyword evidence="6" id="KW-0648">Protein biosynthesis</keyword>
<comment type="caution">
    <text evidence="9">The sequence shown here is derived from an EMBL/GenBank/DDBJ whole genome shotgun (WGS) entry which is preliminary data.</text>
</comment>
<evidence type="ECO:0000259" key="7">
    <source>
        <dbReference type="SMART" id="SM00841"/>
    </source>
</evidence>
<dbReference type="InterPro" id="IPR013185">
    <property type="entry name" value="Transl_elong_KOW-like"/>
</dbReference>
<dbReference type="EMBL" id="BEGY01000065">
    <property type="protein sequence ID" value="GAX81425.1"/>
    <property type="molecule type" value="Genomic_DNA"/>
</dbReference>
<dbReference type="Gene3D" id="2.40.50.140">
    <property type="entry name" value="Nucleic acid-binding proteins"/>
    <property type="match status" value="2"/>
</dbReference>
<dbReference type="Proteomes" id="UP000232323">
    <property type="component" value="Unassembled WGS sequence"/>
</dbReference>
<dbReference type="STRING" id="1157962.A0A250XEC0"/>
<dbReference type="CDD" id="cd05794">
    <property type="entry name" value="S1_EF-P_repeat_2"/>
    <property type="match status" value="1"/>
</dbReference>
<evidence type="ECO:0000313" key="9">
    <source>
        <dbReference type="EMBL" id="GAX81425.1"/>
    </source>
</evidence>
<dbReference type="InterPro" id="IPR008991">
    <property type="entry name" value="Translation_prot_SH3-like_sf"/>
</dbReference>
<dbReference type="InterPro" id="IPR015365">
    <property type="entry name" value="Elong-fact-P_C"/>
</dbReference>